<sequence>MITQPAKAQGQKRSISILYKPIYFLLIRIILILETLVSLTLVFMKKINYKQITMVNIILLNYNLIKQTNPSVVDTCVKYKNNNI</sequence>
<keyword evidence="1" id="KW-0472">Membrane</keyword>
<keyword evidence="1" id="KW-0812">Transmembrane</keyword>
<dbReference type="Proteomes" id="UP000594646">
    <property type="component" value="Genome"/>
</dbReference>
<name>A0A7S5YAJ6_9CAUD</name>
<evidence type="ECO:0008006" key="4">
    <source>
        <dbReference type="Google" id="ProtNLM"/>
    </source>
</evidence>
<dbReference type="EMBL" id="MT375523">
    <property type="protein sequence ID" value="QLF88151.1"/>
    <property type="molecule type" value="Genomic_DNA"/>
</dbReference>
<keyword evidence="1" id="KW-1133">Transmembrane helix</keyword>
<feature type="transmembrane region" description="Helical" evidence="1">
    <location>
        <begin position="22"/>
        <end position="44"/>
    </location>
</feature>
<evidence type="ECO:0000313" key="2">
    <source>
        <dbReference type="EMBL" id="QLF88151.1"/>
    </source>
</evidence>
<proteinExistence type="predicted"/>
<evidence type="ECO:0000256" key="1">
    <source>
        <dbReference type="SAM" id="Phobius"/>
    </source>
</evidence>
<reference evidence="3" key="1">
    <citation type="submission" date="2020-04" db="EMBL/GenBank/DDBJ databases">
        <title>Efficient Dilution-to-Extinction isolation of novel virus-host model systems for fastidious heterotrophic bacteria.</title>
        <authorList>
            <person name="Buchholz H.H."/>
            <person name="Temperton B."/>
            <person name="Michelsen M."/>
            <person name="Allen M."/>
        </authorList>
    </citation>
    <scope>NUCLEOTIDE SEQUENCE [LARGE SCALE GENOMIC DNA]</scope>
</reference>
<evidence type="ECO:0000313" key="3">
    <source>
        <dbReference type="Proteomes" id="UP000594646"/>
    </source>
</evidence>
<keyword evidence="3" id="KW-1185">Reference proteome</keyword>
<gene>
    <name evidence="2" type="ORF">Eyrgjafa_gp_5</name>
</gene>
<accession>A0A7S5YAJ6</accession>
<protein>
    <recommendedName>
        <fullName evidence="4">Transmembrane protein</fullName>
    </recommendedName>
</protein>
<organism evidence="2 3">
    <name type="scientific">Pelagibacter phage Eyrgjafa EXVC018P</name>
    <dbReference type="NCBI Taxonomy" id="2736227"/>
    <lineage>
        <taxon>Viruses</taxon>
        <taxon>Duplodnaviria</taxon>
        <taxon>Heunggongvirae</taxon>
        <taxon>Uroviricota</taxon>
        <taxon>Caudoviricetes</taxon>
        <taxon>Autographivirales</taxon>
        <taxon>Fussvirus</taxon>
        <taxon>Fussvirus Eyrgjafa EXVC018P</taxon>
    </lineage>
</organism>